<dbReference type="PANTHER" id="PTHR43591">
    <property type="entry name" value="METHYLTRANSFERASE"/>
    <property type="match status" value="1"/>
</dbReference>
<keyword evidence="2" id="KW-0489">Methyltransferase</keyword>
<proteinExistence type="predicted"/>
<dbReference type="CDD" id="cd02440">
    <property type="entry name" value="AdoMet_MTases"/>
    <property type="match status" value="1"/>
</dbReference>
<feature type="domain" description="Methyltransferase" evidence="1">
    <location>
        <begin position="61"/>
        <end position="150"/>
    </location>
</feature>
<name>A0AAJ4UWN5_9EURY</name>
<dbReference type="GO" id="GO:0008168">
    <property type="term" value="F:methyltransferase activity"/>
    <property type="evidence" value="ECO:0007669"/>
    <property type="project" value="UniProtKB-KW"/>
</dbReference>
<sequence length="225" mass="25294">MSNGNSLDYSEEMKEHYKSDSVAEEYHEAYTEDGNWRHNLIANRERNAVASLLKKVPTDSILDIPTGTGKLAPVFAETGSTVTACDISENMLNIAEAEYDRHGVSDARFQVCDAEEISETLDERFNVAISLRLLHRVPTDVKRNILAELGAVGDYVIASTAIETSFHQTRRNIRQRLLGGDERNHGYESPETTREIMTDGFEIIASKRVLPVLSQEHVFLLRPTE</sequence>
<dbReference type="Proteomes" id="UP000270581">
    <property type="component" value="Unassembled WGS sequence"/>
</dbReference>
<evidence type="ECO:0000259" key="1">
    <source>
        <dbReference type="Pfam" id="PF13649"/>
    </source>
</evidence>
<comment type="caution">
    <text evidence="2">The sequence shown here is derived from an EMBL/GenBank/DDBJ whole genome shotgun (WGS) entry which is preliminary data.</text>
</comment>
<gene>
    <name evidence="2" type="ORF">Nmn1133_10685</name>
</gene>
<keyword evidence="2" id="KW-0808">Transferase</keyword>
<evidence type="ECO:0000313" key="2">
    <source>
        <dbReference type="EMBL" id="RNJ27095.1"/>
    </source>
</evidence>
<organism evidence="2 3">
    <name type="scientific">Halosegnis longus</name>
    <dbReference type="NCBI Taxonomy" id="2216012"/>
    <lineage>
        <taxon>Archaea</taxon>
        <taxon>Methanobacteriati</taxon>
        <taxon>Methanobacteriota</taxon>
        <taxon>Stenosarchaea group</taxon>
        <taxon>Halobacteria</taxon>
        <taxon>Halobacteriales</taxon>
        <taxon>Natronomonadaceae</taxon>
        <taxon>Halosegnis</taxon>
    </lineage>
</organism>
<dbReference type="Gene3D" id="3.40.50.150">
    <property type="entry name" value="Vaccinia Virus protein VP39"/>
    <property type="match status" value="1"/>
</dbReference>
<dbReference type="Pfam" id="PF13649">
    <property type="entry name" value="Methyltransf_25"/>
    <property type="match status" value="1"/>
</dbReference>
<evidence type="ECO:0000313" key="3">
    <source>
        <dbReference type="Proteomes" id="UP000270581"/>
    </source>
</evidence>
<reference evidence="2 3" key="1">
    <citation type="submission" date="2018-11" db="EMBL/GenBank/DDBJ databases">
        <title>Genome sequences of Natronomonas sp. CBA1133.</title>
        <authorList>
            <person name="Roh S.W."/>
            <person name="Cha I.-T."/>
        </authorList>
    </citation>
    <scope>NUCLEOTIDE SEQUENCE [LARGE SCALE GENOMIC DNA]</scope>
    <source>
        <strain evidence="2 3">CBA1133</strain>
    </source>
</reference>
<dbReference type="InterPro" id="IPR041698">
    <property type="entry name" value="Methyltransf_25"/>
</dbReference>
<accession>A0AAJ4UWN5</accession>
<dbReference type="EMBL" id="RJJC01000001">
    <property type="protein sequence ID" value="RNJ27095.1"/>
    <property type="molecule type" value="Genomic_DNA"/>
</dbReference>
<protein>
    <submittedName>
        <fullName evidence="2">Class I SAM-dependent methyltransferase</fullName>
    </submittedName>
</protein>
<dbReference type="AlphaFoldDB" id="A0AAJ4UWN5"/>
<dbReference type="RefSeq" id="WP_123124388.1">
    <property type="nucleotide sequence ID" value="NZ_RJJC01000001.1"/>
</dbReference>
<dbReference type="InterPro" id="IPR029063">
    <property type="entry name" value="SAM-dependent_MTases_sf"/>
</dbReference>
<keyword evidence="3" id="KW-1185">Reference proteome</keyword>
<dbReference type="SUPFAM" id="SSF53335">
    <property type="entry name" value="S-adenosyl-L-methionine-dependent methyltransferases"/>
    <property type="match status" value="1"/>
</dbReference>
<dbReference type="GO" id="GO:0032259">
    <property type="term" value="P:methylation"/>
    <property type="evidence" value="ECO:0007669"/>
    <property type="project" value="UniProtKB-KW"/>
</dbReference>